<sequence length="573" mass="62708">MPHTMFFRSLRQINLFVGMGVRRSIAALLVMAIAGTALSSRLQAQTFTNGSKPVVTAVLASVDEQEADLAYLARVVGEPAAADLVGMLSAPYKPIVNTDQPVGFLLAMRGQQPEPLLVVPTTNAKGILKQFEAQIGEVTELDDDTFKFSVQTQDVFVKQLANQAVIGISQAGLELVPANPLPLYADLAEQYNLAVRLEMTEVPPVILDQFLQSVEQGFAMIFFNLGGGVAPGDDEDLAELMAEIEKVFRETKLLVLGIEIDSEEGLFALDYSYTAVEGSETAQDMNARQPIPSRFASVIREDAVLSLHHAVAVSPLVVEAVEEFKTEWPEMSEDLLLLMPVEDPEAAVEYIGRGMEIIGDSLLAGRFDFGAQVLATPGDAQVAMGMFVADGDKLETLIKELVEWVPYDPVAPEIVFDLETYQGVKLHRFRIDLSDVEGLSNELFGEKMDLYLGTAAKAVYVVAGKDSLKQVKQFIDSGKADPNPVRPTTQFQLRMLPMIEAMQPVADKEDAKEMARAIKAIKRGDDSAGIGFQVTAIPDGQRFRFVIEEGMLRFGAEMKLIEDEQKLDADVLE</sequence>
<dbReference type="Proteomes" id="UP000315003">
    <property type="component" value="Chromosome"/>
</dbReference>
<name>A0A517T1G0_9BACT</name>
<gene>
    <name evidence="1" type="ORF">SV7mr_47720</name>
</gene>
<dbReference type="OrthoDB" id="227550at2"/>
<keyword evidence="2" id="KW-1185">Reference proteome</keyword>
<evidence type="ECO:0008006" key="3">
    <source>
        <dbReference type="Google" id="ProtNLM"/>
    </source>
</evidence>
<evidence type="ECO:0000313" key="1">
    <source>
        <dbReference type="EMBL" id="QDT62225.1"/>
    </source>
</evidence>
<reference evidence="1 2" key="1">
    <citation type="submission" date="2019-02" db="EMBL/GenBank/DDBJ databases">
        <title>Deep-cultivation of Planctomycetes and their phenomic and genomic characterization uncovers novel biology.</title>
        <authorList>
            <person name="Wiegand S."/>
            <person name="Jogler M."/>
            <person name="Boedeker C."/>
            <person name="Pinto D."/>
            <person name="Vollmers J."/>
            <person name="Rivas-Marin E."/>
            <person name="Kohn T."/>
            <person name="Peeters S.H."/>
            <person name="Heuer A."/>
            <person name="Rast P."/>
            <person name="Oberbeckmann S."/>
            <person name="Bunk B."/>
            <person name="Jeske O."/>
            <person name="Meyerdierks A."/>
            <person name="Storesund J.E."/>
            <person name="Kallscheuer N."/>
            <person name="Luecker S."/>
            <person name="Lage O.M."/>
            <person name="Pohl T."/>
            <person name="Merkel B.J."/>
            <person name="Hornburger P."/>
            <person name="Mueller R.-W."/>
            <person name="Bruemmer F."/>
            <person name="Labrenz M."/>
            <person name="Spormann A.M."/>
            <person name="Op den Camp H."/>
            <person name="Overmann J."/>
            <person name="Amann R."/>
            <person name="Jetten M.S.M."/>
            <person name="Mascher T."/>
            <person name="Medema M.H."/>
            <person name="Devos D.P."/>
            <person name="Kaster A.-K."/>
            <person name="Ovreas L."/>
            <person name="Rohde M."/>
            <person name="Galperin M.Y."/>
            <person name="Jogler C."/>
        </authorList>
    </citation>
    <scope>NUCLEOTIDE SEQUENCE [LARGE SCALE GENOMIC DNA]</scope>
    <source>
        <strain evidence="1 2">SV_7m_r</strain>
    </source>
</reference>
<dbReference type="AlphaFoldDB" id="A0A517T1G0"/>
<proteinExistence type="predicted"/>
<accession>A0A517T1G0</accession>
<dbReference type="RefSeq" id="WP_145276848.1">
    <property type="nucleotide sequence ID" value="NZ_CP036272.1"/>
</dbReference>
<protein>
    <recommendedName>
        <fullName evidence="3">DUF3352 domain-containing protein</fullName>
    </recommendedName>
</protein>
<evidence type="ECO:0000313" key="2">
    <source>
        <dbReference type="Proteomes" id="UP000315003"/>
    </source>
</evidence>
<organism evidence="1 2">
    <name type="scientific">Stieleria bergensis</name>
    <dbReference type="NCBI Taxonomy" id="2528025"/>
    <lineage>
        <taxon>Bacteria</taxon>
        <taxon>Pseudomonadati</taxon>
        <taxon>Planctomycetota</taxon>
        <taxon>Planctomycetia</taxon>
        <taxon>Pirellulales</taxon>
        <taxon>Pirellulaceae</taxon>
        <taxon>Stieleria</taxon>
    </lineage>
</organism>
<dbReference type="EMBL" id="CP036272">
    <property type="protein sequence ID" value="QDT62225.1"/>
    <property type="molecule type" value="Genomic_DNA"/>
</dbReference>